<feature type="transmembrane region" description="Helical" evidence="7">
    <location>
        <begin position="104"/>
        <end position="124"/>
    </location>
</feature>
<dbReference type="InterPro" id="IPR035906">
    <property type="entry name" value="MetI-like_sf"/>
</dbReference>
<feature type="transmembrane region" description="Helical" evidence="7">
    <location>
        <begin position="158"/>
        <end position="183"/>
    </location>
</feature>
<evidence type="ECO:0000256" key="6">
    <source>
        <dbReference type="ARBA" id="ARBA00023136"/>
    </source>
</evidence>
<keyword evidence="3" id="KW-1003">Cell membrane</keyword>
<keyword evidence="9" id="KW-0762">Sugar transport</keyword>
<evidence type="ECO:0000313" key="9">
    <source>
        <dbReference type="EMBL" id="MDQ0338584.1"/>
    </source>
</evidence>
<keyword evidence="6 7" id="KW-0472">Membrane</keyword>
<feature type="transmembrane region" description="Helical" evidence="7">
    <location>
        <begin position="204"/>
        <end position="228"/>
    </location>
</feature>
<evidence type="ECO:0000259" key="8">
    <source>
        <dbReference type="PROSITE" id="PS50928"/>
    </source>
</evidence>
<evidence type="ECO:0000256" key="4">
    <source>
        <dbReference type="ARBA" id="ARBA00022692"/>
    </source>
</evidence>
<evidence type="ECO:0000256" key="1">
    <source>
        <dbReference type="ARBA" id="ARBA00004651"/>
    </source>
</evidence>
<dbReference type="PANTHER" id="PTHR43005:SF1">
    <property type="entry name" value="SPERMIDINE_PUTRESCINE TRANSPORT SYSTEM PERMEASE PROTEIN"/>
    <property type="match status" value="1"/>
</dbReference>
<protein>
    <submittedName>
        <fullName evidence="9">Multiple sugar transport system permease protein</fullName>
    </submittedName>
</protein>
<reference evidence="9 10" key="1">
    <citation type="submission" date="2023-07" db="EMBL/GenBank/DDBJ databases">
        <title>Genomic Encyclopedia of Type Strains, Phase IV (KMG-IV): sequencing the most valuable type-strain genomes for metagenomic binning, comparative biology and taxonomic classification.</title>
        <authorList>
            <person name="Goeker M."/>
        </authorList>
    </citation>
    <scope>NUCLEOTIDE SEQUENCE [LARGE SCALE GENOMIC DNA]</scope>
    <source>
        <strain evidence="9 10">DSM 17740</strain>
    </source>
</reference>
<feature type="transmembrane region" description="Helical" evidence="7">
    <location>
        <begin position="263"/>
        <end position="287"/>
    </location>
</feature>
<dbReference type="PANTHER" id="PTHR43005">
    <property type="entry name" value="BLR7065 PROTEIN"/>
    <property type="match status" value="1"/>
</dbReference>
<dbReference type="PROSITE" id="PS50928">
    <property type="entry name" value="ABC_TM1"/>
    <property type="match status" value="1"/>
</dbReference>
<dbReference type="RefSeq" id="WP_307337172.1">
    <property type="nucleotide sequence ID" value="NZ_JAUSUQ010000004.1"/>
</dbReference>
<gene>
    <name evidence="9" type="ORF">J2S00_001370</name>
</gene>
<keyword evidence="10" id="KW-1185">Reference proteome</keyword>
<dbReference type="CDD" id="cd06261">
    <property type="entry name" value="TM_PBP2"/>
    <property type="match status" value="1"/>
</dbReference>
<dbReference type="Gene3D" id="1.10.3720.10">
    <property type="entry name" value="MetI-like"/>
    <property type="match status" value="1"/>
</dbReference>
<evidence type="ECO:0000256" key="3">
    <source>
        <dbReference type="ARBA" id="ARBA00022475"/>
    </source>
</evidence>
<feature type="transmembrane region" description="Helical" evidence="7">
    <location>
        <begin position="12"/>
        <end position="33"/>
    </location>
</feature>
<organism evidence="9 10">
    <name type="scientific">Caldalkalibacillus uzonensis</name>
    <dbReference type="NCBI Taxonomy" id="353224"/>
    <lineage>
        <taxon>Bacteria</taxon>
        <taxon>Bacillati</taxon>
        <taxon>Bacillota</taxon>
        <taxon>Bacilli</taxon>
        <taxon>Bacillales</taxon>
        <taxon>Bacillaceae</taxon>
        <taxon>Caldalkalibacillus</taxon>
    </lineage>
</organism>
<keyword evidence="2 7" id="KW-0813">Transport</keyword>
<comment type="caution">
    <text evidence="9">The sequence shown here is derived from an EMBL/GenBank/DDBJ whole genome shotgun (WGS) entry which is preliminary data.</text>
</comment>
<name>A0ABU0CRU8_9BACI</name>
<dbReference type="EMBL" id="JAUSUQ010000004">
    <property type="protein sequence ID" value="MDQ0338584.1"/>
    <property type="molecule type" value="Genomic_DNA"/>
</dbReference>
<dbReference type="SUPFAM" id="SSF161098">
    <property type="entry name" value="MetI-like"/>
    <property type="match status" value="1"/>
</dbReference>
<keyword evidence="4 7" id="KW-0812">Transmembrane</keyword>
<feature type="transmembrane region" description="Helical" evidence="7">
    <location>
        <begin position="74"/>
        <end position="97"/>
    </location>
</feature>
<proteinExistence type="inferred from homology"/>
<dbReference type="SUPFAM" id="SSF160964">
    <property type="entry name" value="MalF N-terminal region-like"/>
    <property type="match status" value="1"/>
</dbReference>
<evidence type="ECO:0000313" key="10">
    <source>
        <dbReference type="Proteomes" id="UP001232445"/>
    </source>
</evidence>
<feature type="domain" description="ABC transmembrane type-1" evidence="8">
    <location>
        <begin position="70"/>
        <end position="284"/>
    </location>
</feature>
<dbReference type="InterPro" id="IPR000515">
    <property type="entry name" value="MetI-like"/>
</dbReference>
<keyword evidence="5 7" id="KW-1133">Transmembrane helix</keyword>
<dbReference type="Proteomes" id="UP001232445">
    <property type="component" value="Unassembled WGS sequence"/>
</dbReference>
<comment type="subcellular location">
    <subcellularLocation>
        <location evidence="1 7">Cell membrane</location>
        <topology evidence="1 7">Multi-pass membrane protein</topology>
    </subcellularLocation>
</comment>
<sequence length="294" mass="33263">MSGTRNRIGYLFILPAIIYMLLLIGYPLIYNIILSFKDSNLMNLATADSHFVGWRNYREVINSEVFRISLKNTFIYTVASVFFQFVIGFLLALFFNLKFRLASLLRGIVMVSWLIPMTITALLFKFMMGGETGVVNHIFLSLGIIQQPIEWLTNPKMALWGVIIANIWVGVPFNMILLSTGLSSLPEDVYESASLDGANALQKFFYITIPLLRPVIMVVMVLGFIYTFKVFDLVYVMTGGGPVNSTEVLSTYAYTLSFDHFNFGLGAAVANILFLILLIISLIYLWMIQKDEVM</sequence>
<dbReference type="Pfam" id="PF00528">
    <property type="entry name" value="BPD_transp_1"/>
    <property type="match status" value="1"/>
</dbReference>
<evidence type="ECO:0000256" key="2">
    <source>
        <dbReference type="ARBA" id="ARBA00022448"/>
    </source>
</evidence>
<comment type="similarity">
    <text evidence="7">Belongs to the binding-protein-dependent transport system permease family.</text>
</comment>
<evidence type="ECO:0000256" key="7">
    <source>
        <dbReference type="RuleBase" id="RU363032"/>
    </source>
</evidence>
<accession>A0ABU0CRU8</accession>
<evidence type="ECO:0000256" key="5">
    <source>
        <dbReference type="ARBA" id="ARBA00022989"/>
    </source>
</evidence>